<protein>
    <submittedName>
        <fullName evidence="1">Thioredoxin</fullName>
    </submittedName>
</protein>
<dbReference type="EMBL" id="JAGRRH010000026">
    <property type="protein sequence ID" value="KAG7341369.1"/>
    <property type="molecule type" value="Genomic_DNA"/>
</dbReference>
<dbReference type="AlphaFoldDB" id="A0A9K3PDS3"/>
<dbReference type="InterPro" id="IPR046698">
    <property type="entry name" value="PedC-like"/>
</dbReference>
<dbReference type="Proteomes" id="UP000693970">
    <property type="component" value="Unassembled WGS sequence"/>
</dbReference>
<accession>A0A9K3PDS3</accession>
<dbReference type="OrthoDB" id="10257948at2759"/>
<dbReference type="CDD" id="cd02989">
    <property type="entry name" value="Phd_like_TxnDC9"/>
    <property type="match status" value="1"/>
</dbReference>
<evidence type="ECO:0000313" key="2">
    <source>
        <dbReference type="Proteomes" id="UP000693970"/>
    </source>
</evidence>
<evidence type="ECO:0000313" key="1">
    <source>
        <dbReference type="EMBL" id="KAG7341369.1"/>
    </source>
</evidence>
<name>A0A9K3PDS3_9STRA</name>
<keyword evidence="2" id="KW-1185">Reference proteome</keyword>
<sequence>MDLGFGDRNNEIGQATAQALLTGARVQEQSLDAELTKFDRLLDDDDALETLRQKRLKELQSTYTKQQKWKSLGHGTYQELTSGSSNTNDVAKDFFQASKESERLVVHFYRPSTRLCDVFHAHLSKLAPKHLETCFVKINVEGCDAQEGSGASYLVEKLGIVVMPTLVLIKNRQAFHHIRGFDEFGGDEDFSSNVLAYVLGKNHGILDLRDDEEVSDEVLQYQGINKMTIRKIKSAKKGYYDDEEDEFE</sequence>
<gene>
    <name evidence="1" type="ORF">IV203_023320</name>
</gene>
<dbReference type="PANTHER" id="PTHR21148">
    <property type="entry name" value="THIOREDOXIN DOMAIN-CONTAINING PROTEIN 9"/>
    <property type="match status" value="1"/>
</dbReference>
<reference evidence="1" key="2">
    <citation type="submission" date="2021-04" db="EMBL/GenBank/DDBJ databases">
        <authorList>
            <person name="Podell S."/>
        </authorList>
    </citation>
    <scope>NUCLEOTIDE SEQUENCE</scope>
    <source>
        <strain evidence="1">Hildebrandi</strain>
    </source>
</reference>
<dbReference type="Pfam" id="PF20207">
    <property type="entry name" value="DUF6568"/>
    <property type="match status" value="1"/>
</dbReference>
<proteinExistence type="predicted"/>
<reference evidence="1" key="1">
    <citation type="journal article" date="2021" name="Sci. Rep.">
        <title>Diploid genomic architecture of Nitzschia inconspicua, an elite biomass production diatom.</title>
        <authorList>
            <person name="Oliver A."/>
            <person name="Podell S."/>
            <person name="Pinowska A."/>
            <person name="Traller J.C."/>
            <person name="Smith S.R."/>
            <person name="McClure R."/>
            <person name="Beliaev A."/>
            <person name="Bohutskyi P."/>
            <person name="Hill E.A."/>
            <person name="Rabines A."/>
            <person name="Zheng H."/>
            <person name="Allen L.Z."/>
            <person name="Kuo A."/>
            <person name="Grigoriev I.V."/>
            <person name="Allen A.E."/>
            <person name="Hazlebeck D."/>
            <person name="Allen E.E."/>
        </authorList>
    </citation>
    <scope>NUCLEOTIDE SEQUENCE</scope>
    <source>
        <strain evidence="1">Hildebrandi</strain>
    </source>
</reference>
<comment type="caution">
    <text evidence="1">The sequence shown here is derived from an EMBL/GenBank/DDBJ whole genome shotgun (WGS) entry which is preliminary data.</text>
</comment>
<organism evidence="1 2">
    <name type="scientific">Nitzschia inconspicua</name>
    <dbReference type="NCBI Taxonomy" id="303405"/>
    <lineage>
        <taxon>Eukaryota</taxon>
        <taxon>Sar</taxon>
        <taxon>Stramenopiles</taxon>
        <taxon>Ochrophyta</taxon>
        <taxon>Bacillariophyta</taxon>
        <taxon>Bacillariophyceae</taxon>
        <taxon>Bacillariophycidae</taxon>
        <taxon>Bacillariales</taxon>
        <taxon>Bacillariaceae</taxon>
        <taxon>Nitzschia</taxon>
    </lineage>
</organism>